<keyword evidence="2" id="KW-1185">Reference proteome</keyword>
<dbReference type="AlphaFoldDB" id="A0A7R9FPT8"/>
<evidence type="ECO:0000313" key="2">
    <source>
        <dbReference type="Proteomes" id="UP000677054"/>
    </source>
</evidence>
<organism evidence="1">
    <name type="scientific">Darwinula stevensoni</name>
    <dbReference type="NCBI Taxonomy" id="69355"/>
    <lineage>
        <taxon>Eukaryota</taxon>
        <taxon>Metazoa</taxon>
        <taxon>Ecdysozoa</taxon>
        <taxon>Arthropoda</taxon>
        <taxon>Crustacea</taxon>
        <taxon>Oligostraca</taxon>
        <taxon>Ostracoda</taxon>
        <taxon>Podocopa</taxon>
        <taxon>Podocopida</taxon>
        <taxon>Darwinulocopina</taxon>
        <taxon>Darwinuloidea</taxon>
        <taxon>Darwinulidae</taxon>
        <taxon>Darwinula</taxon>
    </lineage>
</organism>
<name>A0A7R9FPT8_9CRUS</name>
<protein>
    <submittedName>
        <fullName evidence="1">Uncharacterized protein</fullName>
    </submittedName>
</protein>
<accession>A0A7R9FPT8</accession>
<dbReference type="Proteomes" id="UP000677054">
    <property type="component" value="Unassembled WGS sequence"/>
</dbReference>
<gene>
    <name evidence="1" type="ORF">DSTB1V02_LOCUS10142</name>
</gene>
<dbReference type="EMBL" id="CAJPEV010002814">
    <property type="protein sequence ID" value="CAG0898116.1"/>
    <property type="molecule type" value="Genomic_DNA"/>
</dbReference>
<evidence type="ECO:0000313" key="1">
    <source>
        <dbReference type="EMBL" id="CAD7250363.1"/>
    </source>
</evidence>
<reference evidence="1" key="1">
    <citation type="submission" date="2020-11" db="EMBL/GenBank/DDBJ databases">
        <authorList>
            <person name="Tran Van P."/>
        </authorList>
    </citation>
    <scope>NUCLEOTIDE SEQUENCE</scope>
</reference>
<dbReference type="EMBL" id="LR902331">
    <property type="protein sequence ID" value="CAD7250363.1"/>
    <property type="molecule type" value="Genomic_DNA"/>
</dbReference>
<proteinExistence type="predicted"/>
<sequence>MPISGIRSLLAEREREHKGARCMSHRMCSSHAHPRFSFDHSRATLDMKHQTYLCFIFIRSKDKVSDREAASGTDSSVFLDRPAEIHETWEASSRSPDRLTLPAPSSSFLTDASEMKTRRKSWILQMTREAYIPDNILVFVLTSRAFPGSPLNPHFRTERISLAPNRKAIYYYAHMR</sequence>